<proteinExistence type="predicted"/>
<name>A0A450WKN7_9GAMM</name>
<dbReference type="EMBL" id="CAADFN010000033">
    <property type="protein sequence ID" value="VFK17601.1"/>
    <property type="molecule type" value="Genomic_DNA"/>
</dbReference>
<accession>A0A450WKN7</accession>
<organism evidence="1">
    <name type="scientific">Candidatus Kentrum sp. LFY</name>
    <dbReference type="NCBI Taxonomy" id="2126342"/>
    <lineage>
        <taxon>Bacteria</taxon>
        <taxon>Pseudomonadati</taxon>
        <taxon>Pseudomonadota</taxon>
        <taxon>Gammaproteobacteria</taxon>
        <taxon>Candidatus Kentrum</taxon>
    </lineage>
</organism>
<gene>
    <name evidence="1" type="ORF">BECKLFY1418C_GA0070996_103324</name>
</gene>
<evidence type="ECO:0000313" key="1">
    <source>
        <dbReference type="EMBL" id="VFK17601.1"/>
    </source>
</evidence>
<sequence length="85" mass="9930">METWSQYCGKMFEGQNKNGRRNRRWLGRKDNIKAFFSIPGRILTACGLDTDVRDHTHLRLPESKTARHLGGSSRWQWRINLEGVS</sequence>
<dbReference type="AlphaFoldDB" id="A0A450WKN7"/>
<reference evidence="1" key="1">
    <citation type="submission" date="2019-02" db="EMBL/GenBank/DDBJ databases">
        <authorList>
            <person name="Gruber-Vodicka R. H."/>
            <person name="Seah K. B. B."/>
        </authorList>
    </citation>
    <scope>NUCLEOTIDE SEQUENCE</scope>
    <source>
        <strain evidence="1">BECK_BY7</strain>
    </source>
</reference>
<protein>
    <submittedName>
        <fullName evidence="1">Uncharacterized protein</fullName>
    </submittedName>
</protein>